<dbReference type="STRING" id="1915400.FM21_09560"/>
<evidence type="ECO:0000256" key="1">
    <source>
        <dbReference type="SAM" id="MobiDB-lite"/>
    </source>
</evidence>
<dbReference type="AlphaFoldDB" id="A0A086N5B3"/>
<evidence type="ECO:0000313" key="3">
    <source>
        <dbReference type="Proteomes" id="UP000029095"/>
    </source>
</evidence>
<dbReference type="HOGENOM" id="CLU_2738370_0_0_11"/>
<feature type="region of interest" description="Disordered" evidence="1">
    <location>
        <begin position="36"/>
        <end position="71"/>
    </location>
</feature>
<sequence length="71" mass="7117">MGRLPAQVGYRWSGAFEGAVRVEVREPVEATSNAVALPVACGTETEKEPGTETPTGGASSSSSPSPSGLGP</sequence>
<organism evidence="2 3">
    <name type="scientific">Streptomyces mutabilis</name>
    <dbReference type="NCBI Taxonomy" id="67332"/>
    <lineage>
        <taxon>Bacteria</taxon>
        <taxon>Bacillati</taxon>
        <taxon>Actinomycetota</taxon>
        <taxon>Actinomycetes</taxon>
        <taxon>Kitasatosporales</taxon>
        <taxon>Streptomycetaceae</taxon>
        <taxon>Streptomyces</taxon>
    </lineage>
</organism>
<gene>
    <name evidence="2" type="ORF">FM21_09560</name>
</gene>
<reference evidence="2 3" key="1">
    <citation type="submission" date="2014-05" db="EMBL/GenBank/DDBJ databases">
        <title>Complete genome sequence of the Streptomyces mutabilis TRM45540.</title>
        <authorList>
            <person name="Luo X."/>
            <person name="Zhang L."/>
        </authorList>
    </citation>
    <scope>NUCLEOTIDE SEQUENCE [LARGE SCALE GENOMIC DNA]</scope>
    <source>
        <strain evidence="2 3">TRM45540</strain>
    </source>
</reference>
<comment type="caution">
    <text evidence="2">The sequence shown here is derived from an EMBL/GenBank/DDBJ whole genome shotgun (WGS) entry which is preliminary data.</text>
</comment>
<feature type="compositionally biased region" description="Low complexity" evidence="1">
    <location>
        <begin position="51"/>
        <end position="71"/>
    </location>
</feature>
<keyword evidence="3" id="KW-1185">Reference proteome</keyword>
<dbReference type="EMBL" id="JNFQ01000001">
    <property type="protein sequence ID" value="KFG76331.1"/>
    <property type="molecule type" value="Genomic_DNA"/>
</dbReference>
<name>A0A086N5B3_9ACTN</name>
<evidence type="ECO:0000313" key="2">
    <source>
        <dbReference type="EMBL" id="KFG76331.1"/>
    </source>
</evidence>
<protein>
    <submittedName>
        <fullName evidence="2">Uncharacterized protein</fullName>
    </submittedName>
</protein>
<proteinExistence type="predicted"/>
<accession>A0A086N5B3</accession>
<dbReference type="Proteomes" id="UP000029095">
    <property type="component" value="Unassembled WGS sequence"/>
</dbReference>